<feature type="domain" description="MRH" evidence="10">
    <location>
        <begin position="165"/>
        <end position="341"/>
    </location>
</feature>
<dbReference type="PROSITE" id="PS51914">
    <property type="entry name" value="MRH"/>
    <property type="match status" value="1"/>
</dbReference>
<dbReference type="EMBL" id="KE148171">
    <property type="protein sequence ID" value="EPE03048.1"/>
    <property type="molecule type" value="Genomic_DNA"/>
</dbReference>
<dbReference type="InterPro" id="IPR009011">
    <property type="entry name" value="Man6P_isomerase_rcpt-bd_dom_sf"/>
</dbReference>
<feature type="region of interest" description="Disordered" evidence="8">
    <location>
        <begin position="549"/>
        <end position="626"/>
    </location>
</feature>
<gene>
    <name evidence="11" type="ORF">F503_08662</name>
</gene>
<dbReference type="HOGENOM" id="CLU_025069_0_0_1"/>
<dbReference type="GO" id="GO:0030970">
    <property type="term" value="P:retrograde protein transport, ER to cytosol"/>
    <property type="evidence" value="ECO:0007669"/>
    <property type="project" value="TreeGrafter"/>
</dbReference>
<evidence type="ECO:0000256" key="1">
    <source>
        <dbReference type="ARBA" id="ARBA00004367"/>
    </source>
</evidence>
<keyword evidence="6" id="KW-1015">Disulfide bond</keyword>
<keyword evidence="3 9" id="KW-0732">Signal</keyword>
<feature type="region of interest" description="Disordered" evidence="8">
    <location>
        <begin position="213"/>
        <end position="268"/>
    </location>
</feature>
<dbReference type="Pfam" id="PF07915">
    <property type="entry name" value="PRKCSH"/>
    <property type="match status" value="1"/>
</dbReference>
<evidence type="ECO:0000256" key="7">
    <source>
        <dbReference type="RuleBase" id="RU369099"/>
    </source>
</evidence>
<sequence length="626" mass="67874">MRRTNIVLLALAQLCAAKQPGFSIHEDLLAHPQFEVVFSESYILEKDAQLLLEGPDQPKPSAIPDANADADAKANTISSTGNTKAVPSHDSLNDFATADDGSEQISETFELINMPPLQYLCSVPVLAPPPGAPNQTATDLARAAEARELARASDRGTDIINTLESECMYYAAGWWSYSFCYGQEIVQFHAVQGKNGKAMKDPHSMEYVLGRMKSRQERDTAMEAEEGSASDKDMDKDKGYKDMRTSDVDVQKPIRSSSDDVPKKKKKLDVHKTELQVKGDQKYMVQRLGGGTVCDLTGRDRTMEIQYHCNQGASSDRISWIKEVTTCAYLMEVRTPRLCEEPAFLPPKPKHAHPISCRLVVHSDDELAQWHEQKTIEAREAMASKDQQQPTEDSHEHSETAGSEGLLIGGVVVGARQIFAEEVQHAAGAVPKLQNTKTAKAAAKAFKKSHPGGDKTREALQKAAAAKNEGGKFVRVLARGLGNDDVGNAGAVEVVDTAELQMLGVNVGAINELVIKMGALAGGKRWHVTAYDVGEDSLVLRAYIDTDEGEEVIEGGGSSEEATEPADKGSSEDAKDKRPTIKVVVKKVDADGAPIYDEGSDEDSSEGSQGDQGSEGSEETFKKDEL</sequence>
<evidence type="ECO:0000256" key="3">
    <source>
        <dbReference type="ARBA" id="ARBA00022729"/>
    </source>
</evidence>
<dbReference type="GO" id="GO:0005789">
    <property type="term" value="C:endoplasmic reticulum membrane"/>
    <property type="evidence" value="ECO:0007669"/>
    <property type="project" value="UniProtKB-SubCell"/>
</dbReference>
<accession>S3C9Y5</accession>
<dbReference type="Gene3D" id="2.70.130.10">
    <property type="entry name" value="Mannose-6-phosphate receptor binding domain"/>
    <property type="match status" value="1"/>
</dbReference>
<comment type="subcellular location">
    <subcellularLocation>
        <location evidence="1 7">Endoplasmic reticulum membrane</location>
        <topology evidence="1 7">Peripheral membrane protein</topology>
        <orientation evidence="1 7">Lumenal side</orientation>
    </subcellularLocation>
</comment>
<dbReference type="GO" id="GO:0030968">
    <property type="term" value="P:endoplasmic reticulum unfolded protein response"/>
    <property type="evidence" value="ECO:0007669"/>
    <property type="project" value="UniProtKB-UniRule"/>
</dbReference>
<dbReference type="OrthoDB" id="448954at2759"/>
<evidence type="ECO:0000313" key="12">
    <source>
        <dbReference type="Proteomes" id="UP000016923"/>
    </source>
</evidence>
<keyword evidence="12" id="KW-1185">Reference proteome</keyword>
<dbReference type="STRING" id="1262450.S3C9Y5"/>
<comment type="similarity">
    <text evidence="2 7">Belongs to the OS-9 family.</text>
</comment>
<dbReference type="Proteomes" id="UP000016923">
    <property type="component" value="Unassembled WGS sequence"/>
</dbReference>
<reference evidence="11 12" key="1">
    <citation type="journal article" date="2013" name="BMC Genomics">
        <title>The genome and transcriptome of the pine saprophyte Ophiostoma piceae, and a comparison with the bark beetle-associated pine pathogen Grosmannia clavigera.</title>
        <authorList>
            <person name="Haridas S."/>
            <person name="Wang Y."/>
            <person name="Lim L."/>
            <person name="Massoumi Alamouti S."/>
            <person name="Jackman S."/>
            <person name="Docking R."/>
            <person name="Robertson G."/>
            <person name="Birol I."/>
            <person name="Bohlmann J."/>
            <person name="Breuil C."/>
        </authorList>
    </citation>
    <scope>NUCLEOTIDE SEQUENCE [LARGE SCALE GENOMIC DNA]</scope>
    <source>
        <strain evidence="11 12">UAMH 11346</strain>
    </source>
</reference>
<evidence type="ECO:0000259" key="10">
    <source>
        <dbReference type="PROSITE" id="PS51914"/>
    </source>
</evidence>
<feature type="chain" id="PRO_5004506958" description="Endoplasmic reticulum lectin" evidence="9">
    <location>
        <begin position="18"/>
        <end position="626"/>
    </location>
</feature>
<dbReference type="InterPro" id="IPR045149">
    <property type="entry name" value="OS-9-like"/>
</dbReference>
<feature type="compositionally biased region" description="Low complexity" evidence="8">
    <location>
        <begin position="606"/>
        <end position="615"/>
    </location>
</feature>
<keyword evidence="7" id="KW-0472">Membrane</keyword>
<evidence type="ECO:0000256" key="5">
    <source>
        <dbReference type="ARBA" id="ARBA00022824"/>
    </source>
</evidence>
<protein>
    <recommendedName>
        <fullName evidence="7">Endoplasmic reticulum lectin</fullName>
    </recommendedName>
    <alternativeName>
        <fullName evidence="7">Protein OS-9</fullName>
    </alternativeName>
    <alternativeName>
        <fullName evidence="7">Protein OS-9 homolog</fullName>
    </alternativeName>
</protein>
<evidence type="ECO:0000256" key="9">
    <source>
        <dbReference type="SAM" id="SignalP"/>
    </source>
</evidence>
<comment type="function">
    <text evidence="7">Lectin involved in the quality control of the secretory pathway. As a member of the endoplasmic reticulum-associated degradation lumenal (ERAD-L) surveillance system, targets misfolded endoplasmic reticulum lumenal glycoproteins for degradation.</text>
</comment>
<dbReference type="AlphaFoldDB" id="S3C9Y5"/>
<dbReference type="GO" id="GO:0030246">
    <property type="term" value="F:carbohydrate binding"/>
    <property type="evidence" value="ECO:0007669"/>
    <property type="project" value="UniProtKB-UniRule"/>
</dbReference>
<dbReference type="PANTHER" id="PTHR15414:SF0">
    <property type="entry name" value="ENDOPLASMIC RETICULUM LECTIN 1"/>
    <property type="match status" value="1"/>
</dbReference>
<feature type="compositionally biased region" description="Basic and acidic residues" evidence="8">
    <location>
        <begin position="565"/>
        <end position="579"/>
    </location>
</feature>
<name>S3C9Y5_OPHP1</name>
<dbReference type="InterPro" id="IPR044865">
    <property type="entry name" value="MRH_dom"/>
</dbReference>
<dbReference type="eggNOG" id="KOG3394">
    <property type="taxonomic scope" value="Eukaryota"/>
</dbReference>
<organism evidence="11 12">
    <name type="scientific">Ophiostoma piceae (strain UAMH 11346)</name>
    <name type="common">Sap stain fungus</name>
    <dbReference type="NCBI Taxonomy" id="1262450"/>
    <lineage>
        <taxon>Eukaryota</taxon>
        <taxon>Fungi</taxon>
        <taxon>Dikarya</taxon>
        <taxon>Ascomycota</taxon>
        <taxon>Pezizomycotina</taxon>
        <taxon>Sordariomycetes</taxon>
        <taxon>Sordariomycetidae</taxon>
        <taxon>Ophiostomatales</taxon>
        <taxon>Ophiostomataceae</taxon>
        <taxon>Ophiostoma</taxon>
    </lineage>
</organism>
<dbReference type="GO" id="GO:0005788">
    <property type="term" value="C:endoplasmic reticulum lumen"/>
    <property type="evidence" value="ECO:0007669"/>
    <property type="project" value="UniProtKB-UniRule"/>
</dbReference>
<evidence type="ECO:0000256" key="2">
    <source>
        <dbReference type="ARBA" id="ARBA00009918"/>
    </source>
</evidence>
<feature type="compositionally biased region" description="Basic and acidic residues" evidence="8">
    <location>
        <begin position="229"/>
        <end position="262"/>
    </location>
</feature>
<proteinExistence type="inferred from homology"/>
<dbReference type="VEuPathDB" id="FungiDB:F503_08662"/>
<evidence type="ECO:0000313" key="11">
    <source>
        <dbReference type="EMBL" id="EPE03048.1"/>
    </source>
</evidence>
<feature type="region of interest" description="Disordered" evidence="8">
    <location>
        <begin position="381"/>
        <end position="403"/>
    </location>
</feature>
<dbReference type="SUPFAM" id="SSF50911">
    <property type="entry name" value="Mannose 6-phosphate receptor domain"/>
    <property type="match status" value="1"/>
</dbReference>
<dbReference type="InterPro" id="IPR012913">
    <property type="entry name" value="OS9-like_dom"/>
</dbReference>
<evidence type="ECO:0000256" key="6">
    <source>
        <dbReference type="ARBA" id="ARBA00023157"/>
    </source>
</evidence>
<dbReference type="PANTHER" id="PTHR15414">
    <property type="entry name" value="OS-9-RELATED"/>
    <property type="match status" value="1"/>
</dbReference>
<evidence type="ECO:0000256" key="4">
    <source>
        <dbReference type="ARBA" id="ARBA00022734"/>
    </source>
</evidence>
<keyword evidence="4 7" id="KW-0430">Lectin</keyword>
<evidence type="ECO:0000256" key="8">
    <source>
        <dbReference type="SAM" id="MobiDB-lite"/>
    </source>
</evidence>
<keyword evidence="5 7" id="KW-0256">Endoplasmic reticulum</keyword>
<feature type="signal peptide" evidence="9">
    <location>
        <begin position="1"/>
        <end position="17"/>
    </location>
</feature>